<dbReference type="SUPFAM" id="SSF81345">
    <property type="entry name" value="ABC transporter involved in vitamin B12 uptake, BtuC"/>
    <property type="match status" value="1"/>
</dbReference>
<feature type="transmembrane region" description="Helical" evidence="8">
    <location>
        <begin position="188"/>
        <end position="208"/>
    </location>
</feature>
<dbReference type="Proteomes" id="UP000460257">
    <property type="component" value="Unassembled WGS sequence"/>
</dbReference>
<dbReference type="PANTHER" id="PTHR30472">
    <property type="entry name" value="FERRIC ENTEROBACTIN TRANSPORT SYSTEM PERMEASE PROTEIN"/>
    <property type="match status" value="1"/>
</dbReference>
<protein>
    <submittedName>
        <fullName evidence="9">Iron ABC transporter permease</fullName>
    </submittedName>
</protein>
<proteinExistence type="inferred from homology"/>
<evidence type="ECO:0000256" key="5">
    <source>
        <dbReference type="ARBA" id="ARBA00022692"/>
    </source>
</evidence>
<keyword evidence="5 8" id="KW-0812">Transmembrane</keyword>
<feature type="transmembrane region" description="Helical" evidence="8">
    <location>
        <begin position="86"/>
        <end position="108"/>
    </location>
</feature>
<dbReference type="InterPro" id="IPR000522">
    <property type="entry name" value="ABC_transptr_permease_BtuC"/>
</dbReference>
<comment type="similarity">
    <text evidence="2">Belongs to the binding-protein-dependent transport system permease family. FecCD subfamily.</text>
</comment>
<comment type="caution">
    <text evidence="9">The sequence shown here is derived from an EMBL/GenBank/DDBJ whole genome shotgun (WGS) entry which is preliminary data.</text>
</comment>
<keyword evidence="6 8" id="KW-1133">Transmembrane helix</keyword>
<keyword evidence="7 8" id="KW-0472">Membrane</keyword>
<evidence type="ECO:0000256" key="2">
    <source>
        <dbReference type="ARBA" id="ARBA00007935"/>
    </source>
</evidence>
<evidence type="ECO:0000256" key="7">
    <source>
        <dbReference type="ARBA" id="ARBA00023136"/>
    </source>
</evidence>
<dbReference type="PANTHER" id="PTHR30472:SF41">
    <property type="entry name" value="TRANSPORT SYSTEM PERMEASE PROTEIN"/>
    <property type="match status" value="1"/>
</dbReference>
<dbReference type="Pfam" id="PF01032">
    <property type="entry name" value="FecCD"/>
    <property type="match status" value="1"/>
</dbReference>
<dbReference type="GO" id="GO:0005886">
    <property type="term" value="C:plasma membrane"/>
    <property type="evidence" value="ECO:0007669"/>
    <property type="project" value="UniProtKB-SubCell"/>
</dbReference>
<evidence type="ECO:0000256" key="4">
    <source>
        <dbReference type="ARBA" id="ARBA00022475"/>
    </source>
</evidence>
<keyword evidence="10" id="KW-1185">Reference proteome</keyword>
<dbReference type="Gene3D" id="1.10.3470.10">
    <property type="entry name" value="ABC transporter involved in vitamin B12 uptake, BtuC"/>
    <property type="match status" value="1"/>
</dbReference>
<dbReference type="CDD" id="cd06550">
    <property type="entry name" value="TM_ABC_iron-siderophores_like"/>
    <property type="match status" value="1"/>
</dbReference>
<name>A0A6N7IYR6_9FIRM</name>
<feature type="transmembrane region" description="Helical" evidence="8">
    <location>
        <begin position="114"/>
        <end position="136"/>
    </location>
</feature>
<feature type="transmembrane region" description="Helical" evidence="8">
    <location>
        <begin position="305"/>
        <end position="324"/>
    </location>
</feature>
<gene>
    <name evidence="9" type="ORF">FRC54_02820</name>
</gene>
<evidence type="ECO:0000256" key="1">
    <source>
        <dbReference type="ARBA" id="ARBA00004651"/>
    </source>
</evidence>
<dbReference type="AlphaFoldDB" id="A0A6N7IYR6"/>
<organism evidence="9 10">
    <name type="scientific">Candidatus Weimeria bifida</name>
    <dbReference type="NCBI Taxonomy" id="2599074"/>
    <lineage>
        <taxon>Bacteria</taxon>
        <taxon>Bacillati</taxon>
        <taxon>Bacillota</taxon>
        <taxon>Clostridia</taxon>
        <taxon>Lachnospirales</taxon>
        <taxon>Lachnospiraceae</taxon>
        <taxon>Candidatus Weimeria</taxon>
    </lineage>
</organism>
<keyword evidence="3" id="KW-0813">Transport</keyword>
<feature type="transmembrane region" description="Helical" evidence="8">
    <location>
        <begin position="234"/>
        <end position="264"/>
    </location>
</feature>
<dbReference type="GO" id="GO:0022857">
    <property type="term" value="F:transmembrane transporter activity"/>
    <property type="evidence" value="ECO:0007669"/>
    <property type="project" value="InterPro"/>
</dbReference>
<accession>A0A6N7IYR6</accession>
<keyword evidence="4" id="KW-1003">Cell membrane</keyword>
<evidence type="ECO:0000256" key="8">
    <source>
        <dbReference type="SAM" id="Phobius"/>
    </source>
</evidence>
<evidence type="ECO:0000313" key="10">
    <source>
        <dbReference type="Proteomes" id="UP000460257"/>
    </source>
</evidence>
<dbReference type="GO" id="GO:0033214">
    <property type="term" value="P:siderophore-iron import into cell"/>
    <property type="evidence" value="ECO:0007669"/>
    <property type="project" value="TreeGrafter"/>
</dbReference>
<feature type="transmembrane region" description="Helical" evidence="8">
    <location>
        <begin position="276"/>
        <end position="296"/>
    </location>
</feature>
<dbReference type="EMBL" id="VOGC01000002">
    <property type="protein sequence ID" value="MQN00912.1"/>
    <property type="molecule type" value="Genomic_DNA"/>
</dbReference>
<feature type="transmembrane region" description="Helical" evidence="8">
    <location>
        <begin position="54"/>
        <end position="74"/>
    </location>
</feature>
<evidence type="ECO:0000256" key="6">
    <source>
        <dbReference type="ARBA" id="ARBA00022989"/>
    </source>
</evidence>
<feature type="transmembrane region" description="Helical" evidence="8">
    <location>
        <begin position="9"/>
        <end position="34"/>
    </location>
</feature>
<dbReference type="InterPro" id="IPR037294">
    <property type="entry name" value="ABC_BtuC-like"/>
</dbReference>
<reference evidence="9" key="1">
    <citation type="journal article" date="2020" name="Appl. Environ. Microbiol.">
        <title>Medium-Chain Fatty Acid Synthesis by 'Candidatus Weimeria bifida' gen. nov., sp. nov., and 'Candidatus Pseudoramibacter fermentans' sp. nov.</title>
        <authorList>
            <person name="Scarborough M.J."/>
            <person name="Myers K.S."/>
            <person name="Donohue T.J."/>
            <person name="Noguera D.R."/>
        </authorList>
    </citation>
    <scope>NUCLEOTIDE SEQUENCE</scope>
    <source>
        <strain evidence="9">LCO1.1</strain>
    </source>
</reference>
<evidence type="ECO:0000256" key="3">
    <source>
        <dbReference type="ARBA" id="ARBA00022448"/>
    </source>
</evidence>
<feature type="transmembrane region" description="Helical" evidence="8">
    <location>
        <begin position="143"/>
        <end position="168"/>
    </location>
</feature>
<evidence type="ECO:0000313" key="9">
    <source>
        <dbReference type="EMBL" id="MQN00912.1"/>
    </source>
</evidence>
<sequence>MSQKKDLKIFIRTIAGILILLLVFFILALTTGSVKIPLSEVFSPGNSIVYEIRLPRALLSMIIGGALSVSGFLLQTYFKNPIAGPFVLGISSGAKMLVAILLLTSVVYDFSITSLGMIGAAFIGSMLVIFFLVIIAKHIDGMGALLVAGVMTGYICNAVCDVLVTFFSDNDVVNLRNWSKGSFSGADISSVRISFVIVFVCFLVVLCLSKPIEAIMLSESYAFTMGVNVKRLRLFIVVISGILSATAAAFAGPISFVGVAVPFLSTKLLKNTKPLYVIPTCFALGALVCLVCDLVARTVFAPTELNISTVTAILGAPVVIFMIVTNRRR</sequence>
<comment type="subcellular location">
    <subcellularLocation>
        <location evidence="1">Cell membrane</location>
        <topology evidence="1">Multi-pass membrane protein</topology>
    </subcellularLocation>
</comment>